<dbReference type="RefSeq" id="WP_137735126.1">
    <property type="nucleotide sequence ID" value="NZ_BJCL01000016.1"/>
</dbReference>
<dbReference type="Proteomes" id="UP000301751">
    <property type="component" value="Unassembled WGS sequence"/>
</dbReference>
<evidence type="ECO:0000259" key="3">
    <source>
        <dbReference type="Pfam" id="PF19305"/>
    </source>
</evidence>
<evidence type="ECO:0000313" key="5">
    <source>
        <dbReference type="Proteomes" id="UP000301751"/>
    </source>
</evidence>
<dbReference type="Gene3D" id="3.30.1330.120">
    <property type="entry name" value="2-methylcitrate dehydratase PrpD"/>
    <property type="match status" value="1"/>
</dbReference>
<dbReference type="Pfam" id="PF03972">
    <property type="entry name" value="MmgE_PrpD_N"/>
    <property type="match status" value="1"/>
</dbReference>
<dbReference type="PANTHER" id="PTHR16943:SF8">
    <property type="entry name" value="2-METHYLCITRATE DEHYDRATASE"/>
    <property type="match status" value="1"/>
</dbReference>
<accession>A0A480AVI5</accession>
<dbReference type="EMBL" id="BJCL01000016">
    <property type="protein sequence ID" value="GCL65411.1"/>
    <property type="molecule type" value="Genomic_DNA"/>
</dbReference>
<dbReference type="InterPro" id="IPR005656">
    <property type="entry name" value="MmgE_PrpD"/>
</dbReference>
<gene>
    <name evidence="4" type="primary">prpD</name>
    <name evidence="4" type="ORF">AQPW35_44920</name>
</gene>
<feature type="domain" description="MmgE/PrpD N-terminal" evidence="2">
    <location>
        <begin position="12"/>
        <end position="247"/>
    </location>
</feature>
<feature type="domain" description="MmgE/PrpD C-terminal" evidence="3">
    <location>
        <begin position="272"/>
        <end position="432"/>
    </location>
</feature>
<name>A0A480AVI5_9BURK</name>
<dbReference type="InterPro" id="IPR042183">
    <property type="entry name" value="MmgE/PrpD_sf_1"/>
</dbReference>
<sequence>MLPTTTDATPEQQLARFVVQLAPADVPADARRTVQHMVRAVAGTALAGAGEDGIAALRQLLLERGGAPQAPLLVFGDLLPAAAAAQFNATLCRALDYCDAMAPGPHLGAALLPAALAAAALAPVCTGEDLVAALAVGAELAARFNLSEAQYDGFDPTGLCVVFGAAATAARLLRLTETQTLHALALAFNRCGGSFQSHVDGSLGVRITQGWVAQAGVECAQMARLGITGPQHFLAGSCGYAHLYGRGTLDPASLVAGLGRTWRLDRMMFKQFPSCGVTQGVTALVLQLAAQHRLQADQVTQATVRLPPYAHRLVGQPFKIGANPRVDAQFSAAWCVANALLRGRPQLAHFEPARVADPALQPLIQRITVLADPALDVRGHTAVDLAITTTDGRQLQAGLDTAPGYPGAALSDAQHQTRFADCLAYAASAAPRALSAAQVQALQAALADLGGLPDARQLAALLVT</sequence>
<dbReference type="AlphaFoldDB" id="A0A480AVI5"/>
<dbReference type="InterPro" id="IPR045337">
    <property type="entry name" value="MmgE_PrpD_C"/>
</dbReference>
<dbReference type="Pfam" id="PF19305">
    <property type="entry name" value="MmgE_PrpD_C"/>
    <property type="match status" value="1"/>
</dbReference>
<protein>
    <submittedName>
        <fullName evidence="4">2-methylcitrate dehydratase</fullName>
    </submittedName>
</protein>
<evidence type="ECO:0000259" key="2">
    <source>
        <dbReference type="Pfam" id="PF03972"/>
    </source>
</evidence>
<keyword evidence="5" id="KW-1185">Reference proteome</keyword>
<evidence type="ECO:0000256" key="1">
    <source>
        <dbReference type="ARBA" id="ARBA00006174"/>
    </source>
</evidence>
<dbReference type="OrthoDB" id="8950577at2"/>
<dbReference type="Gene3D" id="1.10.4100.10">
    <property type="entry name" value="2-methylcitrate dehydratase PrpD"/>
    <property type="match status" value="1"/>
</dbReference>
<organism evidence="4 5">
    <name type="scientific">Pseudaquabacterium pictum</name>
    <dbReference type="NCBI Taxonomy" id="2315236"/>
    <lineage>
        <taxon>Bacteria</taxon>
        <taxon>Pseudomonadati</taxon>
        <taxon>Pseudomonadota</taxon>
        <taxon>Betaproteobacteria</taxon>
        <taxon>Burkholderiales</taxon>
        <taxon>Sphaerotilaceae</taxon>
        <taxon>Pseudaquabacterium</taxon>
    </lineage>
</organism>
<dbReference type="InterPro" id="IPR036148">
    <property type="entry name" value="MmgE/PrpD_sf"/>
</dbReference>
<dbReference type="GO" id="GO:0016829">
    <property type="term" value="F:lyase activity"/>
    <property type="evidence" value="ECO:0007669"/>
    <property type="project" value="InterPro"/>
</dbReference>
<dbReference type="SUPFAM" id="SSF103378">
    <property type="entry name" value="2-methylcitrate dehydratase PrpD"/>
    <property type="match status" value="1"/>
</dbReference>
<comment type="caution">
    <text evidence="4">The sequence shown here is derived from an EMBL/GenBank/DDBJ whole genome shotgun (WGS) entry which is preliminary data.</text>
</comment>
<proteinExistence type="inferred from homology"/>
<dbReference type="InterPro" id="IPR042188">
    <property type="entry name" value="MmgE/PrpD_sf_2"/>
</dbReference>
<reference evidence="5" key="1">
    <citation type="submission" date="2019-03" db="EMBL/GenBank/DDBJ databases">
        <title>Aquabacterium pictum sp.nov., the first bacteriochlorophyll a-containing freshwater bacterium in the genus Aquabacterium of the class Betaproteobacteria.</title>
        <authorList>
            <person name="Hirose S."/>
            <person name="Tank M."/>
            <person name="Hara E."/>
            <person name="Tamaki H."/>
            <person name="Takaichi S."/>
            <person name="Haruta S."/>
            <person name="Hanada S."/>
        </authorList>
    </citation>
    <scope>NUCLEOTIDE SEQUENCE [LARGE SCALE GENOMIC DNA]</scope>
    <source>
        <strain evidence="5">W35</strain>
    </source>
</reference>
<dbReference type="PANTHER" id="PTHR16943">
    <property type="entry name" value="2-METHYLCITRATE DEHYDRATASE-RELATED"/>
    <property type="match status" value="1"/>
</dbReference>
<comment type="similarity">
    <text evidence="1">Belongs to the PrpD family.</text>
</comment>
<evidence type="ECO:0000313" key="4">
    <source>
        <dbReference type="EMBL" id="GCL65411.1"/>
    </source>
</evidence>
<dbReference type="InterPro" id="IPR045336">
    <property type="entry name" value="MmgE_PrpD_N"/>
</dbReference>